<dbReference type="AlphaFoldDB" id="C4GLE4"/>
<evidence type="ECO:0000313" key="2">
    <source>
        <dbReference type="Proteomes" id="UP000003009"/>
    </source>
</evidence>
<protein>
    <submittedName>
        <fullName evidence="1">Uncharacterized protein</fullName>
    </submittedName>
</protein>
<gene>
    <name evidence="1" type="ORF">GCWU000324_02515</name>
</gene>
<proteinExistence type="predicted"/>
<accession>C4GLE4</accession>
<evidence type="ECO:0000313" key="1">
    <source>
        <dbReference type="EMBL" id="EEP67180.1"/>
    </source>
</evidence>
<dbReference type="HOGENOM" id="CLU_3271409_0_0_4"/>
<dbReference type="EMBL" id="ACJW02000004">
    <property type="protein sequence ID" value="EEP67180.1"/>
    <property type="molecule type" value="Genomic_DNA"/>
</dbReference>
<organism evidence="1 2">
    <name type="scientific">Kingella oralis ATCC 51147</name>
    <dbReference type="NCBI Taxonomy" id="629741"/>
    <lineage>
        <taxon>Bacteria</taxon>
        <taxon>Pseudomonadati</taxon>
        <taxon>Pseudomonadota</taxon>
        <taxon>Betaproteobacteria</taxon>
        <taxon>Neisseriales</taxon>
        <taxon>Neisseriaceae</taxon>
        <taxon>Kingella</taxon>
    </lineage>
</organism>
<comment type="caution">
    <text evidence="1">The sequence shown here is derived from an EMBL/GenBank/DDBJ whole genome shotgun (WGS) entry which is preliminary data.</text>
</comment>
<reference evidence="1" key="1">
    <citation type="submission" date="2009-04" db="EMBL/GenBank/DDBJ databases">
        <authorList>
            <person name="Weinstock G."/>
            <person name="Sodergren E."/>
            <person name="Clifton S."/>
            <person name="Fulton L."/>
            <person name="Fulton B."/>
            <person name="Courtney L."/>
            <person name="Fronick C."/>
            <person name="Harrison M."/>
            <person name="Strong C."/>
            <person name="Farmer C."/>
            <person name="Delahaunty K."/>
            <person name="Markovic C."/>
            <person name="Hall O."/>
            <person name="Minx P."/>
            <person name="Tomlinson C."/>
            <person name="Mitreva M."/>
            <person name="Nelson J."/>
            <person name="Hou S."/>
            <person name="Wollam A."/>
            <person name="Pepin K.H."/>
            <person name="Johnson M."/>
            <person name="Bhonagiri V."/>
            <person name="Nash W.E."/>
            <person name="Warren W."/>
            <person name="Chinwalla A."/>
            <person name="Mardis E.R."/>
            <person name="Wilson R.K."/>
        </authorList>
    </citation>
    <scope>NUCLEOTIDE SEQUENCE [LARGE SCALE GENOMIC DNA]</scope>
    <source>
        <strain evidence="1">ATCC 51147</strain>
    </source>
</reference>
<dbReference type="STRING" id="629741.GCWU000324_02515"/>
<name>C4GLE4_9NEIS</name>
<sequence>MLSIPTIFSRQSRLCWLPQKPTEQKNHYKKTVTGQIFAGWW</sequence>
<dbReference type="Proteomes" id="UP000003009">
    <property type="component" value="Unassembled WGS sequence"/>
</dbReference>
<keyword evidence="2" id="KW-1185">Reference proteome</keyword>